<organism evidence="1">
    <name type="scientific">marine sediment metagenome</name>
    <dbReference type="NCBI Taxonomy" id="412755"/>
    <lineage>
        <taxon>unclassified sequences</taxon>
        <taxon>metagenomes</taxon>
        <taxon>ecological metagenomes</taxon>
    </lineage>
</organism>
<name>A0A0F9JRX9_9ZZZZ</name>
<evidence type="ECO:0008006" key="2">
    <source>
        <dbReference type="Google" id="ProtNLM"/>
    </source>
</evidence>
<dbReference type="InterPro" id="IPR012653">
    <property type="entry name" value="Dimeth_MeTrfase_MtbB"/>
</dbReference>
<sequence length="104" mass="11354">MAITHAVASGMGGMRAAGDLVARMQIARGMKLQEAKAYVAKKLHVSISDLTDPIVMSEVREDLKLGVLHPRGGSPKCMEAKFNIARVLDIDINCVRRFEKNAFS</sequence>
<comment type="caution">
    <text evidence="1">The sequence shown here is derived from an EMBL/GenBank/DDBJ whole genome shotgun (WGS) entry which is preliminary data.</text>
</comment>
<evidence type="ECO:0000313" key="1">
    <source>
        <dbReference type="EMBL" id="KKM72649.1"/>
    </source>
</evidence>
<gene>
    <name evidence="1" type="ORF">LCGC14_1418420</name>
</gene>
<dbReference type="AlphaFoldDB" id="A0A0F9JRX9"/>
<dbReference type="Pfam" id="PF09505">
    <property type="entry name" value="Dimeth_Pyl"/>
    <property type="match status" value="1"/>
</dbReference>
<dbReference type="GO" id="GO:0015948">
    <property type="term" value="P:methanogenesis"/>
    <property type="evidence" value="ECO:0007669"/>
    <property type="project" value="InterPro"/>
</dbReference>
<reference evidence="1" key="1">
    <citation type="journal article" date="2015" name="Nature">
        <title>Complex archaea that bridge the gap between prokaryotes and eukaryotes.</title>
        <authorList>
            <person name="Spang A."/>
            <person name="Saw J.H."/>
            <person name="Jorgensen S.L."/>
            <person name="Zaremba-Niedzwiedzka K."/>
            <person name="Martijn J."/>
            <person name="Lind A.E."/>
            <person name="van Eijk R."/>
            <person name="Schleper C."/>
            <person name="Guy L."/>
            <person name="Ettema T.J."/>
        </authorList>
    </citation>
    <scope>NUCLEOTIDE SEQUENCE</scope>
</reference>
<proteinExistence type="predicted"/>
<protein>
    <recommendedName>
        <fullName evidence="2">Dimethylamine methyltransferase</fullName>
    </recommendedName>
</protein>
<dbReference type="GO" id="GO:0008168">
    <property type="term" value="F:methyltransferase activity"/>
    <property type="evidence" value="ECO:0007669"/>
    <property type="project" value="InterPro"/>
</dbReference>
<dbReference type="EMBL" id="LAZR01009429">
    <property type="protein sequence ID" value="KKM72649.1"/>
    <property type="molecule type" value="Genomic_DNA"/>
</dbReference>
<accession>A0A0F9JRX9</accession>